<gene>
    <name evidence="2" type="ORF">ENO47_00425</name>
    <name evidence="3" type="ORF">ENO47_10015</name>
</gene>
<comment type="caution">
    <text evidence="3">The sequence shown here is derived from an EMBL/GenBank/DDBJ whole genome shotgun (WGS) entry which is preliminary data.</text>
</comment>
<evidence type="ECO:0000313" key="3">
    <source>
        <dbReference type="EMBL" id="HEW46976.1"/>
    </source>
</evidence>
<dbReference type="CDD" id="cd00865">
    <property type="entry name" value="PEBP_bact_arch"/>
    <property type="match status" value="1"/>
</dbReference>
<dbReference type="EMBL" id="DSFP01000081">
    <property type="protein sequence ID" value="HEW46976.1"/>
    <property type="molecule type" value="Genomic_DNA"/>
</dbReference>
<sequence>MKVEAPFKEGQDIPRKYTCDGEDVSPQVKWSGQPSNTKSFVLIMDDPDAPVGTFTHWIVYDIPASQTSLQENFPKRSEVRSIKQGINDFGRVGYGGPCLPRGHTHRYYIKVYALDVESLGLRPGATRREVESKMQGHIIGQGQTMGRYGRR</sequence>
<feature type="region of interest" description="Disordered" evidence="1">
    <location>
        <begin position="131"/>
        <end position="151"/>
    </location>
</feature>
<dbReference type="InterPro" id="IPR005247">
    <property type="entry name" value="YbhB_YbcL/LppC-like"/>
</dbReference>
<evidence type="ECO:0000256" key="1">
    <source>
        <dbReference type="SAM" id="MobiDB-lite"/>
    </source>
</evidence>
<dbReference type="AlphaFoldDB" id="A0A7C2VIZ3"/>
<evidence type="ECO:0000313" key="2">
    <source>
        <dbReference type="EMBL" id="HEW45134.1"/>
    </source>
</evidence>
<dbReference type="InterPro" id="IPR036610">
    <property type="entry name" value="PEBP-like_sf"/>
</dbReference>
<dbReference type="InterPro" id="IPR008914">
    <property type="entry name" value="PEBP"/>
</dbReference>
<name>A0A7C2VIZ3_9AQUI</name>
<dbReference type="Gene3D" id="3.90.280.10">
    <property type="entry name" value="PEBP-like"/>
    <property type="match status" value="1"/>
</dbReference>
<dbReference type="PANTHER" id="PTHR30289">
    <property type="entry name" value="UNCHARACTERIZED PROTEIN YBCL-RELATED"/>
    <property type="match status" value="1"/>
</dbReference>
<organism evidence="3">
    <name type="scientific">Hydrogenobacter sp</name>
    <dbReference type="NCBI Taxonomy" id="2152829"/>
    <lineage>
        <taxon>Bacteria</taxon>
        <taxon>Pseudomonadati</taxon>
        <taxon>Aquificota</taxon>
        <taxon>Aquificia</taxon>
        <taxon>Aquificales</taxon>
        <taxon>Aquificaceae</taxon>
        <taxon>Hydrogenobacter</taxon>
    </lineage>
</organism>
<dbReference type="EMBL" id="DSFP01000008">
    <property type="protein sequence ID" value="HEW45134.1"/>
    <property type="molecule type" value="Genomic_DNA"/>
</dbReference>
<proteinExistence type="predicted"/>
<accession>A0A7C2VIZ3</accession>
<dbReference type="Pfam" id="PF01161">
    <property type="entry name" value="PBP"/>
    <property type="match status" value="1"/>
</dbReference>
<dbReference type="NCBIfam" id="TIGR00481">
    <property type="entry name" value="YbhB/YbcL family Raf kinase inhibitor-like protein"/>
    <property type="match status" value="1"/>
</dbReference>
<protein>
    <submittedName>
        <fullName evidence="3">YbhB/YbcL family Raf kinase inhibitor-like protein</fullName>
    </submittedName>
</protein>
<dbReference type="PANTHER" id="PTHR30289:SF1">
    <property type="entry name" value="PEBP (PHOSPHATIDYLETHANOLAMINE-BINDING PROTEIN) FAMILY PROTEIN"/>
    <property type="match status" value="1"/>
</dbReference>
<dbReference type="SUPFAM" id="SSF49777">
    <property type="entry name" value="PEBP-like"/>
    <property type="match status" value="1"/>
</dbReference>
<reference evidence="3" key="1">
    <citation type="journal article" date="2020" name="mSystems">
        <title>Genome- and Community-Level Interaction Insights into Carbon Utilization and Element Cycling Functions of Hydrothermarchaeota in Hydrothermal Sediment.</title>
        <authorList>
            <person name="Zhou Z."/>
            <person name="Liu Y."/>
            <person name="Xu W."/>
            <person name="Pan J."/>
            <person name="Luo Z.H."/>
            <person name="Li M."/>
        </authorList>
    </citation>
    <scope>NUCLEOTIDE SEQUENCE [LARGE SCALE GENOMIC DNA]</scope>
    <source>
        <strain evidence="3">SpSt-132</strain>
    </source>
</reference>